<feature type="transmembrane region" description="Helical" evidence="1">
    <location>
        <begin position="49"/>
        <end position="71"/>
    </location>
</feature>
<dbReference type="KEGG" id="pez:HWQ56_09840"/>
<keyword evidence="1" id="KW-0472">Membrane</keyword>
<dbReference type="EMBL" id="CP056030">
    <property type="protein sequence ID" value="QKZ04065.1"/>
    <property type="molecule type" value="Genomic_DNA"/>
</dbReference>
<name>A0A7D5GZU5_9PSED</name>
<accession>A0A7D5GZU5</accession>
<keyword evidence="1" id="KW-1133">Transmembrane helix</keyword>
<proteinExistence type="predicted"/>
<evidence type="ECO:0000256" key="1">
    <source>
        <dbReference type="SAM" id="Phobius"/>
    </source>
</evidence>
<keyword evidence="1" id="KW-0812">Transmembrane</keyword>
<dbReference type="RefSeq" id="WP_158153883.1">
    <property type="nucleotide sequence ID" value="NZ_CP056030.1"/>
</dbReference>
<gene>
    <name evidence="2" type="ORF">HWQ56_09840</name>
</gene>
<evidence type="ECO:0000313" key="2">
    <source>
        <dbReference type="EMBL" id="QKZ04065.1"/>
    </source>
</evidence>
<evidence type="ECO:0000313" key="3">
    <source>
        <dbReference type="Proteomes" id="UP000509568"/>
    </source>
</evidence>
<feature type="transmembrane region" description="Helical" evidence="1">
    <location>
        <begin position="105"/>
        <end position="127"/>
    </location>
</feature>
<feature type="transmembrane region" description="Helical" evidence="1">
    <location>
        <begin position="133"/>
        <end position="156"/>
    </location>
</feature>
<organism evidence="2 3">
    <name type="scientific">Pseudomonas eucalypticola</name>
    <dbReference type="NCBI Taxonomy" id="2599595"/>
    <lineage>
        <taxon>Bacteria</taxon>
        <taxon>Pseudomonadati</taxon>
        <taxon>Pseudomonadota</taxon>
        <taxon>Gammaproteobacteria</taxon>
        <taxon>Pseudomonadales</taxon>
        <taxon>Pseudomonadaceae</taxon>
        <taxon>Pseudomonas</taxon>
    </lineage>
</organism>
<reference evidence="2 3" key="1">
    <citation type="submission" date="2020-06" db="EMBL/GenBank/DDBJ databases">
        <title>Pseudomonas eucalypticola sp. nov., an endophyte of Eucalyptus dunnii leaves with biocontrol ability of eucalyptus leaf blight.</title>
        <authorList>
            <person name="Liu Y."/>
            <person name="Song Z."/>
            <person name="Zeng H."/>
            <person name="Lu M."/>
            <person name="Wang X."/>
            <person name="Lian X."/>
            <person name="Zhang Q."/>
        </authorList>
    </citation>
    <scope>NUCLEOTIDE SEQUENCE [LARGE SCALE GENOMIC DNA]</scope>
    <source>
        <strain evidence="2 3">NP-1</strain>
    </source>
</reference>
<sequence>MNHAPVPAPHYIQRETLLGCAINAAIALFFAALLFHDAAIIPLWGTKGIAIDLIPTVFMLTLFGSLAISLLTRQRVRLGRIAAPQARPSSWIVALASLPLAARTLIVAVLMTVVLVPATCLALMTLAVDTLAFWPFVAFKMVYAALVGAVSAPWILKAALTASERSPT</sequence>
<dbReference type="Proteomes" id="UP000509568">
    <property type="component" value="Chromosome"/>
</dbReference>
<feature type="transmembrane region" description="Helical" evidence="1">
    <location>
        <begin position="21"/>
        <end position="43"/>
    </location>
</feature>
<dbReference type="AlphaFoldDB" id="A0A7D5GZU5"/>
<keyword evidence="3" id="KW-1185">Reference proteome</keyword>
<protein>
    <submittedName>
        <fullName evidence="2">Uncharacterized protein</fullName>
    </submittedName>
</protein>